<feature type="non-terminal residue" evidence="1">
    <location>
        <position position="1"/>
    </location>
</feature>
<gene>
    <name evidence="1" type="ORF">PENTCL1PPCAC_6766</name>
</gene>
<evidence type="ECO:0000313" key="1">
    <source>
        <dbReference type="EMBL" id="GMS84591.1"/>
    </source>
</evidence>
<dbReference type="EMBL" id="BTSX01000002">
    <property type="protein sequence ID" value="GMS84591.1"/>
    <property type="molecule type" value="Genomic_DNA"/>
</dbReference>
<protein>
    <recommendedName>
        <fullName evidence="3">PHD-type domain-containing protein</fullName>
    </recommendedName>
</protein>
<organism evidence="1 2">
    <name type="scientific">Pristionchus entomophagus</name>
    <dbReference type="NCBI Taxonomy" id="358040"/>
    <lineage>
        <taxon>Eukaryota</taxon>
        <taxon>Metazoa</taxon>
        <taxon>Ecdysozoa</taxon>
        <taxon>Nematoda</taxon>
        <taxon>Chromadorea</taxon>
        <taxon>Rhabditida</taxon>
        <taxon>Rhabditina</taxon>
        <taxon>Diplogasteromorpha</taxon>
        <taxon>Diplogasteroidea</taxon>
        <taxon>Neodiplogasteridae</taxon>
        <taxon>Pristionchus</taxon>
    </lineage>
</organism>
<keyword evidence="2" id="KW-1185">Reference proteome</keyword>
<evidence type="ECO:0000313" key="2">
    <source>
        <dbReference type="Proteomes" id="UP001432027"/>
    </source>
</evidence>
<dbReference type="AlphaFoldDB" id="A0AAV5SYH8"/>
<name>A0AAV5SYH8_9BILA</name>
<accession>A0AAV5SYH8</accession>
<sequence length="307" mass="35892">FRFLLEMSSSDDPEWRVVHLHEFCSEIEEYCEHELMLVGLNRAFNYLDEKCSPNNGWRNKEKYGYKKVQYLCFICLNLIELLDHGIGIYKSNEKGGKKKAYIIHDTCLSSISMDKPAVLPAIETLIADKKSKKEIEKYCIFESSRICADCNGTGKEAFVSRQEERILNCSDQFCNLSYHWGCALKNHSCTIDYYDKTVFCKIHEVNDMSNRGTLTSQSPATHQNCIVCFHPVARWPMVRKIFYVECCDSFIHYDCVISKFTRGKMRCPCGSMNLFLASIQRQEQSLFPFSEIMKEKRNRAKNRKREW</sequence>
<comment type="caution">
    <text evidence="1">The sequence shown here is derived from an EMBL/GenBank/DDBJ whole genome shotgun (WGS) entry which is preliminary data.</text>
</comment>
<proteinExistence type="predicted"/>
<dbReference type="Proteomes" id="UP001432027">
    <property type="component" value="Unassembled WGS sequence"/>
</dbReference>
<evidence type="ECO:0008006" key="3">
    <source>
        <dbReference type="Google" id="ProtNLM"/>
    </source>
</evidence>
<reference evidence="1" key="1">
    <citation type="submission" date="2023-10" db="EMBL/GenBank/DDBJ databases">
        <title>Genome assembly of Pristionchus species.</title>
        <authorList>
            <person name="Yoshida K."/>
            <person name="Sommer R.J."/>
        </authorList>
    </citation>
    <scope>NUCLEOTIDE SEQUENCE</scope>
    <source>
        <strain evidence="1">RS0144</strain>
    </source>
</reference>